<feature type="signal peptide" evidence="1">
    <location>
        <begin position="1"/>
        <end position="26"/>
    </location>
</feature>
<proteinExistence type="predicted"/>
<dbReference type="Pfam" id="PF24837">
    <property type="entry name" value="AMIN-like"/>
    <property type="match status" value="1"/>
</dbReference>
<gene>
    <name evidence="3" type="ORF">Acor_74310</name>
</gene>
<name>A0A5M3WE28_9ACTN</name>
<feature type="chain" id="PRO_5024449312" description="AMIN-like domain-containing protein" evidence="1">
    <location>
        <begin position="27"/>
        <end position="171"/>
    </location>
</feature>
<evidence type="ECO:0000313" key="3">
    <source>
        <dbReference type="EMBL" id="GES05363.1"/>
    </source>
</evidence>
<keyword evidence="4" id="KW-1185">Reference proteome</keyword>
<protein>
    <recommendedName>
        <fullName evidence="2">AMIN-like domain-containing protein</fullName>
    </recommendedName>
</protein>
<dbReference type="InterPro" id="IPR056303">
    <property type="entry name" value="AMIN-like"/>
</dbReference>
<comment type="caution">
    <text evidence="3">The sequence shown here is derived from an EMBL/GenBank/DDBJ whole genome shotgun (WGS) entry which is preliminary data.</text>
</comment>
<evidence type="ECO:0000313" key="4">
    <source>
        <dbReference type="Proteomes" id="UP000334990"/>
    </source>
</evidence>
<feature type="domain" description="AMIN-like" evidence="2">
    <location>
        <begin position="47"/>
        <end position="171"/>
    </location>
</feature>
<evidence type="ECO:0000256" key="1">
    <source>
        <dbReference type="SAM" id="SignalP"/>
    </source>
</evidence>
<keyword evidence="1" id="KW-0732">Signal</keyword>
<dbReference type="AlphaFoldDB" id="A0A5M3WE28"/>
<organism evidence="3 4">
    <name type="scientific">Acrocarpospora corrugata</name>
    <dbReference type="NCBI Taxonomy" id="35763"/>
    <lineage>
        <taxon>Bacteria</taxon>
        <taxon>Bacillati</taxon>
        <taxon>Actinomycetota</taxon>
        <taxon>Actinomycetes</taxon>
        <taxon>Streptosporangiales</taxon>
        <taxon>Streptosporangiaceae</taxon>
        <taxon>Acrocarpospora</taxon>
    </lineage>
</organism>
<dbReference type="Proteomes" id="UP000334990">
    <property type="component" value="Unassembled WGS sequence"/>
</dbReference>
<dbReference type="EMBL" id="BLAD01000098">
    <property type="protein sequence ID" value="GES05363.1"/>
    <property type="molecule type" value="Genomic_DNA"/>
</dbReference>
<evidence type="ECO:0000259" key="2">
    <source>
        <dbReference type="Pfam" id="PF24837"/>
    </source>
</evidence>
<accession>A0A5M3WE28</accession>
<reference evidence="3 4" key="1">
    <citation type="submission" date="2019-10" db="EMBL/GenBank/DDBJ databases">
        <title>Whole genome shotgun sequence of Acrocarpospora corrugata NBRC 13972.</title>
        <authorList>
            <person name="Ichikawa N."/>
            <person name="Kimura A."/>
            <person name="Kitahashi Y."/>
            <person name="Komaki H."/>
            <person name="Oguchi A."/>
        </authorList>
    </citation>
    <scope>NUCLEOTIDE SEQUENCE [LARGE SCALE GENOMIC DNA]</scope>
    <source>
        <strain evidence="3 4">NBRC 13972</strain>
    </source>
</reference>
<sequence>MKFRVLLAALVVAVATLGVAAQPVAAAPKPFSKAEVTVTRSWNVLAVVTGVRYARHKGYDRIVIDLKGTIPGYTVRWEKKLISDGSGIPFNVKGKAFLEIRLGWAAAHTIEGKPTWKGGPIYRADLGNVTRVVRTGDYEGYVGVGLALKKKKGFRIIEQRQPNRLVIDVAQ</sequence>
<dbReference type="RefSeq" id="WP_155341371.1">
    <property type="nucleotide sequence ID" value="NZ_BAAABN010000014.1"/>
</dbReference>
<dbReference type="OrthoDB" id="3393679at2"/>